<gene>
    <name evidence="10" type="primary">nifJ</name>
    <name evidence="10" type="ORF">TRFO_33026</name>
</gene>
<dbReference type="GO" id="GO:0046872">
    <property type="term" value="F:metal ion binding"/>
    <property type="evidence" value="ECO:0007669"/>
    <property type="project" value="UniProtKB-KW"/>
</dbReference>
<feature type="domain" description="Pyruvate flavodoxin/ferredoxin oxidoreductase pyrimidine binding" evidence="8">
    <location>
        <begin position="31"/>
        <end position="256"/>
    </location>
</feature>
<dbReference type="RefSeq" id="XP_068353508.1">
    <property type="nucleotide sequence ID" value="XM_068508834.1"/>
</dbReference>
<accession>A0A1J4JS75</accession>
<dbReference type="GeneID" id="94843538"/>
<evidence type="ECO:0000256" key="4">
    <source>
        <dbReference type="ARBA" id="ARBA00022982"/>
    </source>
</evidence>
<dbReference type="InterPro" id="IPR033412">
    <property type="entry name" value="PFOR_II"/>
</dbReference>
<evidence type="ECO:0000313" key="10">
    <source>
        <dbReference type="EMBL" id="OHT00372.1"/>
    </source>
</evidence>
<dbReference type="InterPro" id="IPR050722">
    <property type="entry name" value="Pyruvate:ferred/Flavod_OxRd"/>
</dbReference>
<dbReference type="AlphaFoldDB" id="A0A1J4JS75"/>
<keyword evidence="3" id="KW-0479">Metal-binding</keyword>
<dbReference type="OrthoDB" id="433046at2759"/>
<dbReference type="GO" id="GO:0051539">
    <property type="term" value="F:4 iron, 4 sulfur cluster binding"/>
    <property type="evidence" value="ECO:0007669"/>
    <property type="project" value="UniProtKB-KW"/>
</dbReference>
<evidence type="ECO:0000259" key="9">
    <source>
        <dbReference type="Pfam" id="PF17147"/>
    </source>
</evidence>
<evidence type="ECO:0000256" key="2">
    <source>
        <dbReference type="ARBA" id="ARBA00022485"/>
    </source>
</evidence>
<evidence type="ECO:0000256" key="1">
    <source>
        <dbReference type="ARBA" id="ARBA00022448"/>
    </source>
</evidence>
<dbReference type="Pfam" id="PF01855">
    <property type="entry name" value="POR_N"/>
    <property type="match status" value="1"/>
</dbReference>
<organism evidence="10 11">
    <name type="scientific">Tritrichomonas foetus</name>
    <dbReference type="NCBI Taxonomy" id="1144522"/>
    <lineage>
        <taxon>Eukaryota</taxon>
        <taxon>Metamonada</taxon>
        <taxon>Parabasalia</taxon>
        <taxon>Tritrichomonadida</taxon>
        <taxon>Tritrichomonadidae</taxon>
        <taxon>Tritrichomonas</taxon>
    </lineage>
</organism>
<keyword evidence="6" id="KW-0408">Iron</keyword>
<dbReference type="CDD" id="cd07034">
    <property type="entry name" value="TPP_PYR_PFOR_IOR-alpha_like"/>
    <property type="match status" value="1"/>
</dbReference>
<dbReference type="FunFam" id="3.40.50.970:FF:000012">
    <property type="entry name" value="Pyruvate:ferredoxin (Flavodoxin) oxidoreductase"/>
    <property type="match status" value="1"/>
</dbReference>
<evidence type="ECO:0000256" key="7">
    <source>
        <dbReference type="ARBA" id="ARBA00023014"/>
    </source>
</evidence>
<comment type="caution">
    <text evidence="10">The sequence shown here is derived from an EMBL/GenBank/DDBJ whole genome shotgun (WGS) entry which is preliminary data.</text>
</comment>
<dbReference type="PANTHER" id="PTHR32154:SF0">
    <property type="entry name" value="PYRUVATE-FLAVODOXIN OXIDOREDUCTASE-RELATED"/>
    <property type="match status" value="1"/>
</dbReference>
<keyword evidence="4" id="KW-0249">Electron transport</keyword>
<proteinExistence type="predicted"/>
<feature type="domain" description="Pyruvate:ferredoxin oxidoreductase core" evidence="9">
    <location>
        <begin position="278"/>
        <end position="382"/>
    </location>
</feature>
<evidence type="ECO:0000256" key="6">
    <source>
        <dbReference type="ARBA" id="ARBA00023004"/>
    </source>
</evidence>
<keyword evidence="11" id="KW-1185">Reference proteome</keyword>
<dbReference type="Gene3D" id="3.40.50.920">
    <property type="match status" value="1"/>
</dbReference>
<dbReference type="SUPFAM" id="SSF52518">
    <property type="entry name" value="Thiamin diphosphate-binding fold (THDP-binding)"/>
    <property type="match status" value="1"/>
</dbReference>
<dbReference type="InterPro" id="IPR009014">
    <property type="entry name" value="Transketo_C/PFOR_II"/>
</dbReference>
<name>A0A1J4JS75_9EUKA</name>
<dbReference type="Pfam" id="PF17147">
    <property type="entry name" value="PFOR_II"/>
    <property type="match status" value="1"/>
</dbReference>
<keyword evidence="7" id="KW-0411">Iron-sulfur</keyword>
<dbReference type="Proteomes" id="UP000179807">
    <property type="component" value="Unassembled WGS sequence"/>
</dbReference>
<dbReference type="FunFam" id="3.40.50.920:FF:000007">
    <property type="entry name" value="Pyruvate:ferredoxin (Flavodoxin) oxidoreductase"/>
    <property type="match status" value="1"/>
</dbReference>
<dbReference type="SUPFAM" id="SSF52922">
    <property type="entry name" value="TK C-terminal domain-like"/>
    <property type="match status" value="1"/>
</dbReference>
<dbReference type="VEuPathDB" id="TrichDB:TRFO_33026"/>
<keyword evidence="1" id="KW-0813">Transport</keyword>
<sequence>MLSNNTNLRLKHTMPSDGNSAAAYAGYAFTETSFTYPITPSTTASELVESWAHADKRKNAMGVVPTVVMMEHEGGVAGAMHGASVTGALTSTFTSSQGLLLMLPNIFKLRYGKVPTVFHVASRSVITAMGTIECDHSDVMAIRSAGAALLSSSSNQDCHDLAAVAHASAIKGMVPFVHFFDGFRTSHQITNVDFLEYDDFKTLIDQEQLQKFRQRAFNPNHPSFRMMAIDSSFHFQADIAAGYLHTKIPDIVQESMDKVGKLTGRPLHLFDYYGHPQAESVIVVMGSTAQNIQEAVDYMNSQGKKYGVVTVRLFRPFSTKHLLQALPKSCKVVTVLDRVRETGANSQPLHSDVCTALTSIDDKRKVLGGVFGIGGRELTPSQATSVFENSLKSSPNNFFTVGINDDLTHTSLPLPKEIDMVPEGTKQCIFWDL</sequence>
<dbReference type="GO" id="GO:0006979">
    <property type="term" value="P:response to oxidative stress"/>
    <property type="evidence" value="ECO:0007669"/>
    <property type="project" value="TreeGrafter"/>
</dbReference>
<keyword evidence="10" id="KW-0670">Pyruvate</keyword>
<dbReference type="InterPro" id="IPR002880">
    <property type="entry name" value="Pyrv_Fd/Flavodoxin_OxRdtase_N"/>
</dbReference>
<reference evidence="10" key="1">
    <citation type="submission" date="2016-10" db="EMBL/GenBank/DDBJ databases">
        <authorList>
            <person name="Benchimol M."/>
            <person name="Almeida L.G."/>
            <person name="Vasconcelos A.T."/>
            <person name="Perreira-Neves A."/>
            <person name="Rosa I.A."/>
            <person name="Tasca T."/>
            <person name="Bogo M.R."/>
            <person name="de Souza W."/>
        </authorList>
    </citation>
    <scope>NUCLEOTIDE SEQUENCE [LARGE SCALE GENOMIC DNA]</scope>
    <source>
        <strain evidence="10">K</strain>
    </source>
</reference>
<dbReference type="GO" id="GO:0016491">
    <property type="term" value="F:oxidoreductase activity"/>
    <property type="evidence" value="ECO:0007669"/>
    <property type="project" value="UniProtKB-KW"/>
</dbReference>
<evidence type="ECO:0000256" key="3">
    <source>
        <dbReference type="ARBA" id="ARBA00022723"/>
    </source>
</evidence>
<dbReference type="PANTHER" id="PTHR32154">
    <property type="entry name" value="PYRUVATE-FLAVODOXIN OXIDOREDUCTASE-RELATED"/>
    <property type="match status" value="1"/>
</dbReference>
<dbReference type="EMBL" id="MLAK01000959">
    <property type="protein sequence ID" value="OHT00372.1"/>
    <property type="molecule type" value="Genomic_DNA"/>
</dbReference>
<dbReference type="Gene3D" id="3.40.50.970">
    <property type="match status" value="1"/>
</dbReference>
<evidence type="ECO:0000256" key="5">
    <source>
        <dbReference type="ARBA" id="ARBA00023002"/>
    </source>
</evidence>
<keyword evidence="5" id="KW-0560">Oxidoreductase</keyword>
<evidence type="ECO:0000313" key="11">
    <source>
        <dbReference type="Proteomes" id="UP000179807"/>
    </source>
</evidence>
<evidence type="ECO:0000259" key="8">
    <source>
        <dbReference type="Pfam" id="PF01855"/>
    </source>
</evidence>
<keyword evidence="2" id="KW-0004">4Fe-4S</keyword>
<dbReference type="InterPro" id="IPR029061">
    <property type="entry name" value="THDP-binding"/>
</dbReference>
<protein>
    <submittedName>
        <fullName evidence="10">Pyruvate-flavodoxin oxidoreductase</fullName>
    </submittedName>
</protein>